<protein>
    <submittedName>
        <fullName evidence="1">Uncharacterized protein</fullName>
    </submittedName>
</protein>
<sequence length="61" mass="6738">EITHSSNKGRESSWLVQGMHEVVVPSLKDVEEKSGGPLHEPRPFMLAWRSLKGGLAGVRKT</sequence>
<keyword evidence="2" id="KW-1185">Reference proteome</keyword>
<accession>A0ABR2BTL1</accession>
<reference evidence="1 2" key="1">
    <citation type="journal article" date="2024" name="G3 (Bethesda)">
        <title>Genome assembly of Hibiscus sabdariffa L. provides insights into metabolisms of medicinal natural products.</title>
        <authorList>
            <person name="Kim T."/>
        </authorList>
    </citation>
    <scope>NUCLEOTIDE SEQUENCE [LARGE SCALE GENOMIC DNA]</scope>
    <source>
        <strain evidence="1">TK-2024</strain>
        <tissue evidence="1">Old leaves</tissue>
    </source>
</reference>
<feature type="non-terminal residue" evidence="1">
    <location>
        <position position="1"/>
    </location>
</feature>
<evidence type="ECO:0000313" key="2">
    <source>
        <dbReference type="Proteomes" id="UP001472677"/>
    </source>
</evidence>
<proteinExistence type="predicted"/>
<comment type="caution">
    <text evidence="1">The sequence shown here is derived from an EMBL/GenBank/DDBJ whole genome shotgun (WGS) entry which is preliminary data.</text>
</comment>
<evidence type="ECO:0000313" key="1">
    <source>
        <dbReference type="EMBL" id="KAK8510465.1"/>
    </source>
</evidence>
<dbReference type="Proteomes" id="UP001472677">
    <property type="component" value="Unassembled WGS sequence"/>
</dbReference>
<name>A0ABR2BTL1_9ROSI</name>
<dbReference type="EMBL" id="JBBPBM010000085">
    <property type="protein sequence ID" value="KAK8510465.1"/>
    <property type="molecule type" value="Genomic_DNA"/>
</dbReference>
<organism evidence="1 2">
    <name type="scientific">Hibiscus sabdariffa</name>
    <name type="common">roselle</name>
    <dbReference type="NCBI Taxonomy" id="183260"/>
    <lineage>
        <taxon>Eukaryota</taxon>
        <taxon>Viridiplantae</taxon>
        <taxon>Streptophyta</taxon>
        <taxon>Embryophyta</taxon>
        <taxon>Tracheophyta</taxon>
        <taxon>Spermatophyta</taxon>
        <taxon>Magnoliopsida</taxon>
        <taxon>eudicotyledons</taxon>
        <taxon>Gunneridae</taxon>
        <taxon>Pentapetalae</taxon>
        <taxon>rosids</taxon>
        <taxon>malvids</taxon>
        <taxon>Malvales</taxon>
        <taxon>Malvaceae</taxon>
        <taxon>Malvoideae</taxon>
        <taxon>Hibiscus</taxon>
    </lineage>
</organism>
<gene>
    <name evidence="1" type="ORF">V6N12_055312</name>
</gene>